<evidence type="ECO:0000256" key="8">
    <source>
        <dbReference type="ARBA" id="ARBA00023306"/>
    </source>
</evidence>
<reference evidence="13 14" key="1">
    <citation type="submission" date="2019-04" db="EMBL/GenBank/DDBJ databases">
        <title>Comparative genomics and transcriptomics to analyze fruiting body development in filamentous ascomycetes.</title>
        <authorList>
            <consortium name="DOE Joint Genome Institute"/>
            <person name="Lutkenhaus R."/>
            <person name="Traeger S."/>
            <person name="Breuer J."/>
            <person name="Kuo A."/>
            <person name="Lipzen A."/>
            <person name="Pangilinan J."/>
            <person name="Dilworth D."/>
            <person name="Sandor L."/>
            <person name="Poggeler S."/>
            <person name="Barry K."/>
            <person name="Grigoriev I.V."/>
            <person name="Nowrousian M."/>
        </authorList>
    </citation>
    <scope>NUCLEOTIDE SEQUENCE [LARGE SCALE GENOMIC DNA]</scope>
    <source>
        <strain evidence="13 14">CBS 389.68</strain>
    </source>
</reference>
<dbReference type="InterPro" id="IPR028005">
    <property type="entry name" value="AcTrfase_ESCO_Znf_dom"/>
</dbReference>
<feature type="compositionally biased region" description="Polar residues" evidence="10">
    <location>
        <begin position="32"/>
        <end position="43"/>
    </location>
</feature>
<proteinExistence type="inferred from homology"/>
<evidence type="ECO:0000313" key="14">
    <source>
        <dbReference type="Proteomes" id="UP000298138"/>
    </source>
</evidence>
<evidence type="ECO:0000256" key="4">
    <source>
        <dbReference type="ARBA" id="ARBA00022723"/>
    </source>
</evidence>
<dbReference type="GO" id="GO:0007064">
    <property type="term" value="P:mitotic sister chromatid cohesion"/>
    <property type="evidence" value="ECO:0007669"/>
    <property type="project" value="TreeGrafter"/>
</dbReference>
<evidence type="ECO:0000256" key="9">
    <source>
        <dbReference type="ARBA" id="ARBA00023315"/>
    </source>
</evidence>
<evidence type="ECO:0000256" key="1">
    <source>
        <dbReference type="ARBA" id="ARBA00004123"/>
    </source>
</evidence>
<comment type="subcellular location">
    <subcellularLocation>
        <location evidence="1">Nucleus</location>
    </subcellularLocation>
</comment>
<evidence type="ECO:0000256" key="7">
    <source>
        <dbReference type="ARBA" id="ARBA00023242"/>
    </source>
</evidence>
<feature type="region of interest" description="Disordered" evidence="10">
    <location>
        <begin position="1"/>
        <end position="47"/>
    </location>
</feature>
<feature type="domain" description="N-acetyltransferase ESCO zinc-finger" evidence="11">
    <location>
        <begin position="98"/>
        <end position="135"/>
    </location>
</feature>
<evidence type="ECO:0000256" key="2">
    <source>
        <dbReference type="ARBA" id="ARBA00005816"/>
    </source>
</evidence>
<organism evidence="13 14">
    <name type="scientific">Ascodesmis nigricans</name>
    <dbReference type="NCBI Taxonomy" id="341454"/>
    <lineage>
        <taxon>Eukaryota</taxon>
        <taxon>Fungi</taxon>
        <taxon>Dikarya</taxon>
        <taxon>Ascomycota</taxon>
        <taxon>Pezizomycotina</taxon>
        <taxon>Pezizomycetes</taxon>
        <taxon>Pezizales</taxon>
        <taxon>Ascodesmidaceae</taxon>
        <taxon>Ascodesmis</taxon>
    </lineage>
</organism>
<keyword evidence="7" id="KW-0539">Nucleus</keyword>
<protein>
    <recommendedName>
        <fullName evidence="15">N-acetyltransferase ECO1</fullName>
    </recommendedName>
</protein>
<feature type="compositionally biased region" description="Polar residues" evidence="10">
    <location>
        <begin position="11"/>
        <end position="24"/>
    </location>
</feature>
<dbReference type="OrthoDB" id="428854at2759"/>
<comment type="similarity">
    <text evidence="2">Belongs to the acetyltransferase family. ECO subfamily.</text>
</comment>
<dbReference type="PANTHER" id="PTHR45884:SF2">
    <property type="entry name" value="N-ACETYLTRANSFERASE ECO"/>
    <property type="match status" value="1"/>
</dbReference>
<accession>A0A4V3SJU1</accession>
<dbReference type="GO" id="GO:0008270">
    <property type="term" value="F:zinc ion binding"/>
    <property type="evidence" value="ECO:0007669"/>
    <property type="project" value="UniProtKB-KW"/>
</dbReference>
<dbReference type="PANTHER" id="PTHR45884">
    <property type="entry name" value="N-ACETYLTRANSFERASE ECO"/>
    <property type="match status" value="1"/>
</dbReference>
<evidence type="ECO:0000256" key="10">
    <source>
        <dbReference type="SAM" id="MobiDB-lite"/>
    </source>
</evidence>
<evidence type="ECO:0000256" key="5">
    <source>
        <dbReference type="ARBA" id="ARBA00022771"/>
    </source>
</evidence>
<dbReference type="InParanoid" id="A0A4V3SJU1"/>
<gene>
    <name evidence="13" type="ORF">EX30DRAFT_392646</name>
</gene>
<dbReference type="EMBL" id="ML220112">
    <property type="protein sequence ID" value="TGZ85285.1"/>
    <property type="molecule type" value="Genomic_DNA"/>
</dbReference>
<dbReference type="Proteomes" id="UP000298138">
    <property type="component" value="Unassembled WGS sequence"/>
</dbReference>
<keyword evidence="5" id="KW-0863">Zinc-finger</keyword>
<dbReference type="InterPro" id="IPR028009">
    <property type="entry name" value="ESCO_Acetyltransf_dom"/>
</dbReference>
<dbReference type="GO" id="GO:0005634">
    <property type="term" value="C:nucleus"/>
    <property type="evidence" value="ECO:0007669"/>
    <property type="project" value="UniProtKB-SubCell"/>
</dbReference>
<evidence type="ECO:0000259" key="11">
    <source>
        <dbReference type="Pfam" id="PF13878"/>
    </source>
</evidence>
<dbReference type="GO" id="GO:0000785">
    <property type="term" value="C:chromatin"/>
    <property type="evidence" value="ECO:0007669"/>
    <property type="project" value="TreeGrafter"/>
</dbReference>
<keyword evidence="9" id="KW-0012">Acyltransferase</keyword>
<keyword evidence="8" id="KW-0131">Cell cycle</keyword>
<dbReference type="Pfam" id="PF13878">
    <property type="entry name" value="zf-C2H2_3"/>
    <property type="match status" value="1"/>
</dbReference>
<keyword evidence="14" id="KW-1185">Reference proteome</keyword>
<evidence type="ECO:0000259" key="12">
    <source>
        <dbReference type="Pfam" id="PF13880"/>
    </source>
</evidence>
<evidence type="ECO:0000256" key="6">
    <source>
        <dbReference type="ARBA" id="ARBA00022833"/>
    </source>
</evidence>
<evidence type="ECO:0008006" key="15">
    <source>
        <dbReference type="Google" id="ProtNLM"/>
    </source>
</evidence>
<keyword evidence="6" id="KW-0862">Zinc</keyword>
<sequence>MTLGHQERSASRTFRSYTGNSKVTKTYKRSAVSPSIPNRVQTKSTSEASFQSAATFASSEQPDVPQSFAAAALRRRRLTRKPPPATNKPRVPVSTLTQLTLDLGQTIRTTCKGCGMSFCPSISIDATLHARFHAQHVGGIDFPGVVSKPLWETNGTPHAFITMVDARSSTCDRRKAHEALKVVEIEIGAANLTEDSLWGSTKDGDARFKVFLYVEQQFGSKIKHTYKVVGIILAERIRHAYRLPNSQGPSLDVELTGQKVEALMGIARVWTCVDARRRGIARRLIAEARRGFIYGMTIAKDQVAFSQPTASGSKLAGAVLGDDSGGGWLVYKEEV</sequence>
<feature type="domain" description="N-acetyltransferase ESCO acetyl-transferase" evidence="12">
    <location>
        <begin position="261"/>
        <end position="331"/>
    </location>
</feature>
<keyword evidence="4" id="KW-0479">Metal-binding</keyword>
<evidence type="ECO:0000256" key="3">
    <source>
        <dbReference type="ARBA" id="ARBA00022679"/>
    </source>
</evidence>
<evidence type="ECO:0000313" key="13">
    <source>
        <dbReference type="EMBL" id="TGZ85285.1"/>
    </source>
</evidence>
<name>A0A4V3SJU1_9PEZI</name>
<keyword evidence="3" id="KW-0808">Transferase</keyword>
<dbReference type="GO" id="GO:0061733">
    <property type="term" value="F:protein-lysine-acetyltransferase activity"/>
    <property type="evidence" value="ECO:0007669"/>
    <property type="project" value="TreeGrafter"/>
</dbReference>
<dbReference type="AlphaFoldDB" id="A0A4V3SJU1"/>
<feature type="compositionally biased region" description="Basic and acidic residues" evidence="10">
    <location>
        <begin position="1"/>
        <end position="10"/>
    </location>
</feature>
<dbReference type="STRING" id="341454.A0A4V3SJU1"/>
<dbReference type="Pfam" id="PF13880">
    <property type="entry name" value="Acetyltransf_13"/>
    <property type="match status" value="1"/>
</dbReference>